<protein>
    <submittedName>
        <fullName evidence="1">Carbon monoxide dehydrogenase subunit G</fullName>
    </submittedName>
</protein>
<evidence type="ECO:0000313" key="2">
    <source>
        <dbReference type="Proteomes" id="UP000184501"/>
    </source>
</evidence>
<dbReference type="Gene3D" id="3.30.530.20">
    <property type="match status" value="1"/>
</dbReference>
<accession>A0A1M5J1I0</accession>
<dbReference type="InterPro" id="IPR019587">
    <property type="entry name" value="Polyketide_cyclase/dehydratase"/>
</dbReference>
<dbReference type="InterPro" id="IPR023393">
    <property type="entry name" value="START-like_dom_sf"/>
</dbReference>
<dbReference type="CDD" id="cd07812">
    <property type="entry name" value="SRPBCC"/>
    <property type="match status" value="1"/>
</dbReference>
<keyword evidence="2" id="KW-1185">Reference proteome</keyword>
<dbReference type="AlphaFoldDB" id="A0A1M5J1I0"/>
<evidence type="ECO:0000313" key="1">
    <source>
        <dbReference type="EMBL" id="SHG34447.1"/>
    </source>
</evidence>
<reference evidence="1 2" key="1">
    <citation type="submission" date="2016-11" db="EMBL/GenBank/DDBJ databases">
        <authorList>
            <person name="Jaros S."/>
            <person name="Januszkiewicz K."/>
            <person name="Wedrychowicz H."/>
        </authorList>
    </citation>
    <scope>NUCLEOTIDE SEQUENCE [LARGE SCALE GENOMIC DNA]</scope>
    <source>
        <strain evidence="1 2">DSM 44523</strain>
    </source>
</reference>
<name>A0A1M5J1I0_STRHI</name>
<organism evidence="1 2">
    <name type="scientific">Streptoalloteichus hindustanus</name>
    <dbReference type="NCBI Taxonomy" id="2017"/>
    <lineage>
        <taxon>Bacteria</taxon>
        <taxon>Bacillati</taxon>
        <taxon>Actinomycetota</taxon>
        <taxon>Actinomycetes</taxon>
        <taxon>Pseudonocardiales</taxon>
        <taxon>Pseudonocardiaceae</taxon>
        <taxon>Streptoalloteichus</taxon>
    </lineage>
</organism>
<dbReference type="Proteomes" id="UP000184501">
    <property type="component" value="Unassembled WGS sequence"/>
</dbReference>
<sequence>MTPARGPLVRVELSTVVPAPPEVVFAAATDWTRQREWMLGTQSHVVAGSGRDVGSRVIAFTGLGDLGFLDTMEIAVWDPPHRCEVRHLGHLLHGVGVFAVRPHDRGAVLTWEERLRAPLGVLGELGWRLVRPAVSWGLRRSLTRFASFCQEYP</sequence>
<proteinExistence type="predicted"/>
<dbReference type="SUPFAM" id="SSF55961">
    <property type="entry name" value="Bet v1-like"/>
    <property type="match status" value="1"/>
</dbReference>
<dbReference type="STRING" id="2017.SAMN05444320_10896"/>
<dbReference type="EMBL" id="FQVN01000008">
    <property type="protein sequence ID" value="SHG34447.1"/>
    <property type="molecule type" value="Genomic_DNA"/>
</dbReference>
<gene>
    <name evidence="1" type="ORF">SAMN05444320_10896</name>
</gene>
<dbReference type="OrthoDB" id="4823586at2"/>
<dbReference type="RefSeq" id="WP_073487054.1">
    <property type="nucleotide sequence ID" value="NZ_FQVN01000008.1"/>
</dbReference>
<dbReference type="Pfam" id="PF10604">
    <property type="entry name" value="Polyketide_cyc2"/>
    <property type="match status" value="1"/>
</dbReference>